<dbReference type="SUPFAM" id="SSF48179">
    <property type="entry name" value="6-phosphogluconate dehydrogenase C-terminal domain-like"/>
    <property type="match status" value="1"/>
</dbReference>
<dbReference type="Gene3D" id="3.40.50.720">
    <property type="entry name" value="NAD(P)-binding Rossmann-like Domain"/>
    <property type="match status" value="1"/>
</dbReference>
<dbReference type="PIRSF" id="PIRSF000103">
    <property type="entry name" value="HIBADH"/>
    <property type="match status" value="1"/>
</dbReference>
<organism evidence="6 7">
    <name type="scientific">Microvirga alba</name>
    <dbReference type="NCBI Taxonomy" id="2791025"/>
    <lineage>
        <taxon>Bacteria</taxon>
        <taxon>Pseudomonadati</taxon>
        <taxon>Pseudomonadota</taxon>
        <taxon>Alphaproteobacteria</taxon>
        <taxon>Hyphomicrobiales</taxon>
        <taxon>Methylobacteriaceae</taxon>
        <taxon>Microvirga</taxon>
    </lineage>
</organism>
<dbReference type="RefSeq" id="WP_196271071.1">
    <property type="nucleotide sequence ID" value="NZ_JADQDO010000002.1"/>
</dbReference>
<name>A0A931BLH3_9HYPH</name>
<feature type="active site" evidence="3">
    <location>
        <position position="170"/>
    </location>
</feature>
<dbReference type="InterPro" id="IPR029154">
    <property type="entry name" value="HIBADH-like_NADP-bd"/>
</dbReference>
<dbReference type="InterPro" id="IPR006115">
    <property type="entry name" value="6PGDH_NADP-bd"/>
</dbReference>
<accession>A0A931BLH3</accession>
<evidence type="ECO:0000313" key="6">
    <source>
        <dbReference type="EMBL" id="MBF9233096.1"/>
    </source>
</evidence>
<dbReference type="InterPro" id="IPR008927">
    <property type="entry name" value="6-PGluconate_DH-like_C_sf"/>
</dbReference>
<feature type="domain" description="3-hydroxyisobutyrate dehydrogenase-like NAD-binding" evidence="5">
    <location>
        <begin position="165"/>
        <end position="284"/>
    </location>
</feature>
<dbReference type="GO" id="GO:0050661">
    <property type="term" value="F:NADP binding"/>
    <property type="evidence" value="ECO:0007669"/>
    <property type="project" value="InterPro"/>
</dbReference>
<dbReference type="Pfam" id="PF14833">
    <property type="entry name" value="NAD_binding_11"/>
    <property type="match status" value="1"/>
</dbReference>
<dbReference type="GO" id="GO:0016491">
    <property type="term" value="F:oxidoreductase activity"/>
    <property type="evidence" value="ECO:0007669"/>
    <property type="project" value="UniProtKB-KW"/>
</dbReference>
<dbReference type="InterPro" id="IPR015815">
    <property type="entry name" value="HIBADH-related"/>
</dbReference>
<protein>
    <submittedName>
        <fullName evidence="6">NAD(P)-dependent oxidoreductase</fullName>
    </submittedName>
</protein>
<dbReference type="InterPro" id="IPR051265">
    <property type="entry name" value="HIBADH-related_NP60_sf"/>
</dbReference>
<dbReference type="GO" id="GO:0051287">
    <property type="term" value="F:NAD binding"/>
    <property type="evidence" value="ECO:0007669"/>
    <property type="project" value="InterPro"/>
</dbReference>
<evidence type="ECO:0000259" key="4">
    <source>
        <dbReference type="Pfam" id="PF03446"/>
    </source>
</evidence>
<dbReference type="PANTHER" id="PTHR43580:SF2">
    <property type="entry name" value="CYTOKINE-LIKE NUCLEAR FACTOR N-PAC"/>
    <property type="match status" value="1"/>
</dbReference>
<comment type="caution">
    <text evidence="6">The sequence shown here is derived from an EMBL/GenBank/DDBJ whole genome shotgun (WGS) entry which is preliminary data.</text>
</comment>
<gene>
    <name evidence="6" type="ORF">I2H38_06850</name>
</gene>
<evidence type="ECO:0000256" key="1">
    <source>
        <dbReference type="ARBA" id="ARBA00023002"/>
    </source>
</evidence>
<keyword evidence="2" id="KW-0520">NAD</keyword>
<reference evidence="6" key="1">
    <citation type="submission" date="2020-11" db="EMBL/GenBank/DDBJ databases">
        <authorList>
            <person name="Kim M.K."/>
        </authorList>
    </citation>
    <scope>NUCLEOTIDE SEQUENCE</scope>
    <source>
        <strain evidence="6">BT350</strain>
    </source>
</reference>
<dbReference type="EMBL" id="JADQDO010000002">
    <property type="protein sequence ID" value="MBF9233096.1"/>
    <property type="molecule type" value="Genomic_DNA"/>
</dbReference>
<dbReference type="PANTHER" id="PTHR43580">
    <property type="entry name" value="OXIDOREDUCTASE GLYR1-RELATED"/>
    <property type="match status" value="1"/>
</dbReference>
<dbReference type="Proteomes" id="UP000599312">
    <property type="component" value="Unassembled WGS sequence"/>
</dbReference>
<dbReference type="SUPFAM" id="SSF51735">
    <property type="entry name" value="NAD(P)-binding Rossmann-fold domains"/>
    <property type="match status" value="1"/>
</dbReference>
<evidence type="ECO:0000259" key="5">
    <source>
        <dbReference type="Pfam" id="PF14833"/>
    </source>
</evidence>
<proteinExistence type="predicted"/>
<dbReference type="InterPro" id="IPR036291">
    <property type="entry name" value="NAD(P)-bd_dom_sf"/>
</dbReference>
<feature type="domain" description="6-phosphogluconate dehydrogenase NADP-binding" evidence="4">
    <location>
        <begin position="2"/>
        <end position="160"/>
    </location>
</feature>
<dbReference type="AlphaFoldDB" id="A0A931BLH3"/>
<keyword evidence="7" id="KW-1185">Reference proteome</keyword>
<keyword evidence="1" id="KW-0560">Oxidoreductase</keyword>
<evidence type="ECO:0000256" key="2">
    <source>
        <dbReference type="ARBA" id="ARBA00023027"/>
    </source>
</evidence>
<sequence>MDVGFIGLGHMGLGMARCLLGAGHRLVVYNRTRGKASALAAEGAQVADRPGDACRSDAVITMLADDQAVEDLVFGSGELLSALGSSTVHVSMSTISVALSEKLADAHGQAGQAYLAAPVFGRPDATEAAKLFIMAAGPDAAITQCQPLFDAMGQKTFVVGERQSQANVVKLAGNFLIASVLESLGEALALVRKSDVDAHLFMELLTETLFSAPVYKTYGSIIADERYEPAGFKMALGLKDIRLALAAADAKTVPMPIASLLRDHFLAGVARGEGDSDWSALARLAARNAGL</sequence>
<evidence type="ECO:0000313" key="7">
    <source>
        <dbReference type="Proteomes" id="UP000599312"/>
    </source>
</evidence>
<dbReference type="Gene3D" id="1.10.1040.10">
    <property type="entry name" value="N-(1-d-carboxylethyl)-l-norvaline Dehydrogenase, domain 2"/>
    <property type="match status" value="1"/>
</dbReference>
<evidence type="ECO:0000256" key="3">
    <source>
        <dbReference type="PIRSR" id="PIRSR000103-1"/>
    </source>
</evidence>
<dbReference type="InterPro" id="IPR013328">
    <property type="entry name" value="6PGD_dom2"/>
</dbReference>
<dbReference type="Pfam" id="PF03446">
    <property type="entry name" value="NAD_binding_2"/>
    <property type="match status" value="1"/>
</dbReference>